<dbReference type="AlphaFoldDB" id="A0A3B0SV26"/>
<evidence type="ECO:0000259" key="3">
    <source>
        <dbReference type="Pfam" id="PF01887"/>
    </source>
</evidence>
<dbReference type="SUPFAM" id="SSF101852">
    <property type="entry name" value="Bacterial fluorinating enzyme, C-terminal domain"/>
    <property type="match status" value="1"/>
</dbReference>
<sequence>MSDPVSFLSDLGHTPEHVGAVHGVVARIDPAVTVIDITHQIPAGNIRAGALALLRTVQYMPRGVVLGSVMPSPTPLIAAQTPVGFFVGPDNGLLAPAVAMVGGADVIVALESDDFRIPSSGAVLTVRDVLAPAAAALASGQATITDLGPHRDPESVNPLILPLVEHSGGAVVGEVLWVDGTGTAQCNVSPEDLAMVGIVEGDDVIMRIGAVEHRISWRDDLMQVAETEGRLFVDPFGQIAVHVRNGAATESYPLDERVAVTFLKPESGTPVSLSGLLRSAD</sequence>
<evidence type="ECO:0000256" key="2">
    <source>
        <dbReference type="ARBA" id="ARBA00024035"/>
    </source>
</evidence>
<dbReference type="PANTHER" id="PTHR35092">
    <property type="entry name" value="CHLORINASE MJ1651"/>
    <property type="match status" value="1"/>
</dbReference>
<dbReference type="EMBL" id="UOEK01000646">
    <property type="protein sequence ID" value="VAW09755.1"/>
    <property type="molecule type" value="Genomic_DNA"/>
</dbReference>
<dbReference type="InterPro" id="IPR046469">
    <property type="entry name" value="SAM_HAT_N"/>
</dbReference>
<dbReference type="InterPro" id="IPR023227">
    <property type="entry name" value="SAM_OH_AdoTrfase_C_sf"/>
</dbReference>
<keyword evidence="1" id="KW-0949">S-adenosyl-L-methionine</keyword>
<evidence type="ECO:0000256" key="1">
    <source>
        <dbReference type="ARBA" id="ARBA00022691"/>
    </source>
</evidence>
<dbReference type="Gene3D" id="3.40.50.10790">
    <property type="entry name" value="S-adenosyl-l-methionine hydroxide adenosyltransferase, N-terminal"/>
    <property type="match status" value="1"/>
</dbReference>
<accession>A0A3B0SV26</accession>
<protein>
    <recommendedName>
        <fullName evidence="3">S-adenosyl-l-methionine hydroxide adenosyltransferase N-terminal domain-containing protein</fullName>
    </recommendedName>
</protein>
<feature type="domain" description="S-adenosyl-l-methionine hydroxide adenosyltransferase N-terminal" evidence="3">
    <location>
        <begin position="5"/>
        <end position="146"/>
    </location>
</feature>
<evidence type="ECO:0000313" key="4">
    <source>
        <dbReference type="EMBL" id="VAW09755.1"/>
    </source>
</evidence>
<dbReference type="SUPFAM" id="SSF102522">
    <property type="entry name" value="Bacterial fluorinating enzyme, N-terminal domain"/>
    <property type="match status" value="1"/>
</dbReference>
<dbReference type="PIRSF" id="PIRSF006779">
    <property type="entry name" value="UCP006779"/>
    <property type="match status" value="1"/>
</dbReference>
<dbReference type="Gene3D" id="2.40.30.90">
    <property type="entry name" value="Bacterial fluorinating enzyme like"/>
    <property type="match status" value="1"/>
</dbReference>
<dbReference type="InterPro" id="IPR002747">
    <property type="entry name" value="SAM_OH_AdoTrfase"/>
</dbReference>
<gene>
    <name evidence="4" type="ORF">MNBD_ACTINO02-3170</name>
</gene>
<organism evidence="4">
    <name type="scientific">hydrothermal vent metagenome</name>
    <dbReference type="NCBI Taxonomy" id="652676"/>
    <lineage>
        <taxon>unclassified sequences</taxon>
        <taxon>metagenomes</taxon>
        <taxon>ecological metagenomes</taxon>
    </lineage>
</organism>
<proteinExistence type="inferred from homology"/>
<dbReference type="PANTHER" id="PTHR35092:SF1">
    <property type="entry name" value="CHLORINASE MJ1651"/>
    <property type="match status" value="1"/>
</dbReference>
<reference evidence="4" key="1">
    <citation type="submission" date="2018-06" db="EMBL/GenBank/DDBJ databases">
        <authorList>
            <person name="Zhirakovskaya E."/>
        </authorList>
    </citation>
    <scope>NUCLEOTIDE SEQUENCE</scope>
</reference>
<name>A0A3B0SV26_9ZZZZ</name>
<comment type="similarity">
    <text evidence="2">Belongs to the SAM hydrolase / SAM-dependent halogenase family.</text>
</comment>
<dbReference type="Pfam" id="PF01887">
    <property type="entry name" value="SAM_HAT_N"/>
    <property type="match status" value="1"/>
</dbReference>
<dbReference type="InterPro" id="IPR023228">
    <property type="entry name" value="SAM_OH_AdoTrfase_N_sf"/>
</dbReference>